<keyword evidence="1" id="KW-0418">Kinase</keyword>
<dbReference type="EMBL" id="JBHTMP010000015">
    <property type="protein sequence ID" value="MFD1321866.1"/>
    <property type="molecule type" value="Genomic_DNA"/>
</dbReference>
<comment type="caution">
    <text evidence="1">The sequence shown here is derived from an EMBL/GenBank/DDBJ whole genome shotgun (WGS) entry which is preliminary data.</text>
</comment>
<evidence type="ECO:0000313" key="2">
    <source>
        <dbReference type="Proteomes" id="UP001597260"/>
    </source>
</evidence>
<gene>
    <name evidence="1" type="ORF">ACFQ4H_12265</name>
</gene>
<keyword evidence="2" id="KW-1185">Reference proteome</keyword>
<proteinExistence type="predicted"/>
<accession>A0ABW3YE49</accession>
<dbReference type="GO" id="GO:0016301">
    <property type="term" value="F:kinase activity"/>
    <property type="evidence" value="ECO:0007669"/>
    <property type="project" value="UniProtKB-KW"/>
</dbReference>
<dbReference type="Proteomes" id="UP001597260">
    <property type="component" value="Unassembled WGS sequence"/>
</dbReference>
<dbReference type="RefSeq" id="WP_377570219.1">
    <property type="nucleotide sequence ID" value="NZ_JBHTMP010000015.1"/>
</dbReference>
<keyword evidence="1" id="KW-0808">Transferase</keyword>
<organism evidence="1 2">
    <name type="scientific">Micromonospora sonneratiae</name>
    <dbReference type="NCBI Taxonomy" id="1184706"/>
    <lineage>
        <taxon>Bacteria</taxon>
        <taxon>Bacillati</taxon>
        <taxon>Actinomycetota</taxon>
        <taxon>Actinomycetes</taxon>
        <taxon>Micromonosporales</taxon>
        <taxon>Micromonosporaceae</taxon>
        <taxon>Micromonospora</taxon>
    </lineage>
</organism>
<dbReference type="Gene3D" id="3.40.50.300">
    <property type="entry name" value="P-loop containing nucleotide triphosphate hydrolases"/>
    <property type="match status" value="1"/>
</dbReference>
<dbReference type="SUPFAM" id="SSF52540">
    <property type="entry name" value="P-loop containing nucleoside triphosphate hydrolases"/>
    <property type="match status" value="1"/>
</dbReference>
<protein>
    <submittedName>
        <fullName evidence="1">Uridine kinase</fullName>
    </submittedName>
</protein>
<name>A0ABW3YE49_9ACTN</name>
<reference evidence="2" key="1">
    <citation type="journal article" date="2019" name="Int. J. Syst. Evol. Microbiol.">
        <title>The Global Catalogue of Microorganisms (GCM) 10K type strain sequencing project: providing services to taxonomists for standard genome sequencing and annotation.</title>
        <authorList>
            <consortium name="The Broad Institute Genomics Platform"/>
            <consortium name="The Broad Institute Genome Sequencing Center for Infectious Disease"/>
            <person name="Wu L."/>
            <person name="Ma J."/>
        </authorList>
    </citation>
    <scope>NUCLEOTIDE SEQUENCE [LARGE SCALE GENOMIC DNA]</scope>
    <source>
        <strain evidence="2">JCM 31037</strain>
    </source>
</reference>
<evidence type="ECO:0000313" key="1">
    <source>
        <dbReference type="EMBL" id="MFD1321866.1"/>
    </source>
</evidence>
<sequence>MVAVAGVVEAYPDLARRIMDRPARLGRTRLIAVDGPSGAGKTHFAERLADTLQALVPDRDRPPIVHTDDLLAGWADQFTFWPRLEEQVLAPIRAGHPGHYRCYDWDRGCFTSNWTTVPAAPVVILEGVSVARSAVRAELTLSVFVTAPDQLRLDRALARDGVAIRPYLEEWRRGELIHFAADATVEHVDLMIDGASDLPHDPGVHYVRLSPRRAESP</sequence>
<dbReference type="InterPro" id="IPR027417">
    <property type="entry name" value="P-loop_NTPase"/>
</dbReference>